<dbReference type="AlphaFoldDB" id="A0A412IL20"/>
<protein>
    <submittedName>
        <fullName evidence="3">Uncharacterized protein</fullName>
    </submittedName>
</protein>
<feature type="region of interest" description="Disordered" evidence="1">
    <location>
        <begin position="1"/>
        <end position="99"/>
    </location>
</feature>
<dbReference type="InterPro" id="IPR011990">
    <property type="entry name" value="TPR-like_helical_dom_sf"/>
</dbReference>
<evidence type="ECO:0000313" key="4">
    <source>
        <dbReference type="Proteomes" id="UP000283295"/>
    </source>
</evidence>
<evidence type="ECO:0000256" key="2">
    <source>
        <dbReference type="SAM" id="Phobius"/>
    </source>
</evidence>
<evidence type="ECO:0000313" key="3">
    <source>
        <dbReference type="EMBL" id="RGS38432.1"/>
    </source>
</evidence>
<dbReference type="OrthoDB" id="2243049at2"/>
<dbReference type="Proteomes" id="UP000283295">
    <property type="component" value="Unassembled WGS sequence"/>
</dbReference>
<gene>
    <name evidence="3" type="ORF">DWX94_11755</name>
</gene>
<keyword evidence="2" id="KW-0812">Transmembrane</keyword>
<comment type="caution">
    <text evidence="3">The sequence shown here is derived from an EMBL/GenBank/DDBJ whole genome shotgun (WGS) entry which is preliminary data.</text>
</comment>
<proteinExistence type="predicted"/>
<reference evidence="3 4" key="1">
    <citation type="submission" date="2018-08" db="EMBL/GenBank/DDBJ databases">
        <title>A genome reference for cultivated species of the human gut microbiota.</title>
        <authorList>
            <person name="Zou Y."/>
            <person name="Xue W."/>
            <person name="Luo G."/>
        </authorList>
    </citation>
    <scope>NUCLEOTIDE SEQUENCE [LARGE SCALE GENOMIC DNA]</scope>
    <source>
        <strain evidence="3 4">AF22-21</strain>
    </source>
</reference>
<feature type="compositionally biased region" description="Acidic residues" evidence="1">
    <location>
        <begin position="1"/>
        <end position="11"/>
    </location>
</feature>
<sequence length="568" mass="63307">MINPVQEDEEGTTVLTSSQMGHADVQEDTGAQNQNGGNKPENQNQTNGQISGVQNQMNGQMPGVQNQMNGQALGVQKQTNGQNPGVQKQANGQIPDNQDIMIRKKGEKKGMSKGAKAALIIIPILVVAAIAVLAVIYVPKFRKYNEAEDLMTQGKVEEAVTIYKDLGDFKDSYIKGNGAAYYRYAVELEKDGRNLEAAEYYKKSANSMKAAEDYGRSGDKNSDEIDSSDAFDKADQCYYNAGMDQMNAASYDSAIEAFKNAGTYKDSSDKVIECTYKKAQALIGSKDYDGAIEILSTIEDYSDVKNLLAQCYYNKGSELLKAGKYDEAYDMYTKSEYDDYKKKASECIYQKAGEYYKEKDYKNALKSYEKVDSSYKKCIEEKDKCYIGLASQEYKNKNYKSSVEFYEKVQKTDVSEKIVKAKLAYIGANKNASNETTMTYIGQLRYAGNEKAQKVFLELVKWNIESFVNSSEKDMEKKSNTITAKAGSDIYIHTSFSFSGDDSMKISGYVVYSDGNKSDSISFSDNVVDGWSSWVKINGDGIPKGVTYLYLVNDNTDKIIEVYPFTVK</sequence>
<name>A0A412IL20_9FIRM</name>
<keyword evidence="2" id="KW-1133">Transmembrane helix</keyword>
<feature type="transmembrane region" description="Helical" evidence="2">
    <location>
        <begin position="117"/>
        <end position="138"/>
    </location>
</feature>
<evidence type="ECO:0000256" key="1">
    <source>
        <dbReference type="SAM" id="MobiDB-lite"/>
    </source>
</evidence>
<accession>A0A412IL20</accession>
<organism evidence="3 4">
    <name type="scientific">Coprococcus eutactus</name>
    <dbReference type="NCBI Taxonomy" id="33043"/>
    <lineage>
        <taxon>Bacteria</taxon>
        <taxon>Bacillati</taxon>
        <taxon>Bacillota</taxon>
        <taxon>Clostridia</taxon>
        <taxon>Lachnospirales</taxon>
        <taxon>Lachnospiraceae</taxon>
        <taxon>Coprococcus</taxon>
    </lineage>
</organism>
<dbReference type="EMBL" id="QRVK01000038">
    <property type="protein sequence ID" value="RGS38432.1"/>
    <property type="molecule type" value="Genomic_DNA"/>
</dbReference>
<keyword evidence="2" id="KW-0472">Membrane</keyword>
<dbReference type="InterPro" id="IPR019734">
    <property type="entry name" value="TPR_rpt"/>
</dbReference>
<dbReference type="Gene3D" id="1.25.40.10">
    <property type="entry name" value="Tetratricopeptide repeat domain"/>
    <property type="match status" value="2"/>
</dbReference>
<dbReference type="SMART" id="SM00028">
    <property type="entry name" value="TPR"/>
    <property type="match status" value="4"/>
</dbReference>
<feature type="compositionally biased region" description="Polar residues" evidence="1">
    <location>
        <begin position="29"/>
        <end position="96"/>
    </location>
</feature>
<dbReference type="SUPFAM" id="SSF48452">
    <property type="entry name" value="TPR-like"/>
    <property type="match status" value="2"/>
</dbReference>